<dbReference type="InterPro" id="IPR036365">
    <property type="entry name" value="PGBD-like_sf"/>
</dbReference>
<feature type="domain" description="Peptidoglycan binding-like" evidence="2">
    <location>
        <begin position="340"/>
        <end position="395"/>
    </location>
</feature>
<feature type="chain" id="PRO_5020338035" evidence="1">
    <location>
        <begin position="21"/>
        <end position="418"/>
    </location>
</feature>
<gene>
    <name evidence="4" type="ORF">soil367_00845</name>
</gene>
<evidence type="ECO:0000259" key="3">
    <source>
        <dbReference type="Pfam" id="PF13406"/>
    </source>
</evidence>
<dbReference type="InterPro" id="IPR043426">
    <property type="entry name" value="MltB-like"/>
</dbReference>
<dbReference type="NCBIfam" id="TIGR02283">
    <property type="entry name" value="MltB_2"/>
    <property type="match status" value="1"/>
</dbReference>
<dbReference type="OrthoDB" id="9772911at2"/>
<dbReference type="Pfam" id="PF01471">
    <property type="entry name" value="PG_binding_1"/>
    <property type="match status" value="1"/>
</dbReference>
<dbReference type="KEGG" id="hmi:soil367_00845"/>
<dbReference type="Gene3D" id="1.10.101.10">
    <property type="entry name" value="PGBD-like superfamily/PGBD"/>
    <property type="match status" value="1"/>
</dbReference>
<accession>A0A4P7XKZ4</accession>
<keyword evidence="1" id="KW-0732">Signal</keyword>
<dbReference type="Proteomes" id="UP000298049">
    <property type="component" value="Chromosome"/>
</dbReference>
<dbReference type="PANTHER" id="PTHR30163">
    <property type="entry name" value="MEMBRANE-BOUND LYTIC MUREIN TRANSGLYCOSYLASE B"/>
    <property type="match status" value="1"/>
</dbReference>
<dbReference type="GO" id="GO:0008933">
    <property type="term" value="F:peptidoglycan lytic transglycosylase activity"/>
    <property type="evidence" value="ECO:0007669"/>
    <property type="project" value="TreeGrafter"/>
</dbReference>
<reference evidence="4 5" key="1">
    <citation type="submission" date="2018-07" db="EMBL/GenBank/DDBJ databases">
        <title>Marsedoiliclastica nanhaica gen. nov. sp. nov., a novel marine hydrocarbonoclastic bacterium isolated from an in-situ enriched hydrocarbon-degrading consortium in deep-sea sediment.</title>
        <authorList>
            <person name="Dong C."/>
            <person name="Ma T."/>
            <person name="Liu R."/>
            <person name="Shao Z."/>
        </authorList>
    </citation>
    <scope>NUCLEOTIDE SEQUENCE [LARGE SCALE GENOMIC DNA]</scope>
    <source>
        <strain evidence="5">soil36-7</strain>
    </source>
</reference>
<dbReference type="SUPFAM" id="SSF47090">
    <property type="entry name" value="PGBD-like"/>
    <property type="match status" value="1"/>
</dbReference>
<dbReference type="Pfam" id="PF13406">
    <property type="entry name" value="SLT_2"/>
    <property type="match status" value="1"/>
</dbReference>
<dbReference type="InterPro" id="IPR011970">
    <property type="entry name" value="MltB_2"/>
</dbReference>
<evidence type="ECO:0000256" key="1">
    <source>
        <dbReference type="SAM" id="SignalP"/>
    </source>
</evidence>
<dbReference type="AlphaFoldDB" id="A0A4P7XKZ4"/>
<dbReference type="GO" id="GO:0009253">
    <property type="term" value="P:peptidoglycan catabolic process"/>
    <property type="evidence" value="ECO:0007669"/>
    <property type="project" value="TreeGrafter"/>
</dbReference>
<dbReference type="InterPro" id="IPR031304">
    <property type="entry name" value="SLT_2"/>
</dbReference>
<dbReference type="PANTHER" id="PTHR30163:SF8">
    <property type="entry name" value="LYTIC MUREIN TRANSGLYCOSYLASE"/>
    <property type="match status" value="1"/>
</dbReference>
<sequence length="418" mass="46561">MPTAISSLLGLTFASGLALAQSASEIEFKQCVGNLQAKAVEQGISKQVVDDVLGQVRYQEKVIELDSKQPEFTQTFADYFGRRVTEDRVEKGREMLKEHRDILKRVERETGVPAHYLVAFWGLETNFGSYFGNMPIPASLTTLACDPRRSAYFTEELFAALKIIDAGDVQADNMQGSWAGAMGHVQFMPSVFLRHAVDADGDGRRDLWGSVPDAMASAGNFLKALGWVPGLRWGREVQLPDVFSYSLAGRDESYPVSEWKEFGVKDAFGRPLPNADVEASLLVPSGHRGPAFLVYQNFEIIMRWNRSEFYALAVGRLADRIAGAGPLQTPLPENELQLTRDKVRSMQSYLNMLGFEAGEADGVMGPATRKALSRFQRAEDMVADGYPTQEVLDAMDFDQIQRVQQDQQERAQRKQAKD</sequence>
<dbReference type="CDD" id="cd13399">
    <property type="entry name" value="Slt35-like"/>
    <property type="match status" value="1"/>
</dbReference>
<protein>
    <submittedName>
        <fullName evidence="4">Lytic murein transglycosylase</fullName>
    </submittedName>
</protein>
<evidence type="ECO:0000313" key="4">
    <source>
        <dbReference type="EMBL" id="QCF27748.1"/>
    </source>
</evidence>
<dbReference type="EMBL" id="CP031093">
    <property type="protein sequence ID" value="QCF27748.1"/>
    <property type="molecule type" value="Genomic_DNA"/>
</dbReference>
<dbReference type="SUPFAM" id="SSF53955">
    <property type="entry name" value="Lysozyme-like"/>
    <property type="match status" value="1"/>
</dbReference>
<dbReference type="InterPro" id="IPR023346">
    <property type="entry name" value="Lysozyme-like_dom_sf"/>
</dbReference>
<dbReference type="Gene3D" id="1.10.530.10">
    <property type="match status" value="1"/>
</dbReference>
<organism evidence="4 5">
    <name type="scientific">Hydrocarboniclastica marina</name>
    <dbReference type="NCBI Taxonomy" id="2259620"/>
    <lineage>
        <taxon>Bacteria</taxon>
        <taxon>Pseudomonadati</taxon>
        <taxon>Pseudomonadota</taxon>
        <taxon>Gammaproteobacteria</taxon>
        <taxon>Alteromonadales</taxon>
        <taxon>Alteromonadaceae</taxon>
        <taxon>Hydrocarboniclastica</taxon>
    </lineage>
</organism>
<feature type="signal peptide" evidence="1">
    <location>
        <begin position="1"/>
        <end position="20"/>
    </location>
</feature>
<evidence type="ECO:0000313" key="5">
    <source>
        <dbReference type="Proteomes" id="UP000298049"/>
    </source>
</evidence>
<dbReference type="Gene3D" id="1.10.8.350">
    <property type="entry name" value="Bacterial muramidase"/>
    <property type="match status" value="1"/>
</dbReference>
<name>A0A4P7XKZ4_9ALTE</name>
<dbReference type="InterPro" id="IPR002477">
    <property type="entry name" value="Peptidoglycan-bd-like"/>
</dbReference>
<proteinExistence type="predicted"/>
<evidence type="ECO:0000259" key="2">
    <source>
        <dbReference type="Pfam" id="PF01471"/>
    </source>
</evidence>
<feature type="domain" description="Transglycosylase SLT" evidence="3">
    <location>
        <begin position="28"/>
        <end position="319"/>
    </location>
</feature>
<keyword evidence="5" id="KW-1185">Reference proteome</keyword>
<dbReference type="InterPro" id="IPR036366">
    <property type="entry name" value="PGBDSf"/>
</dbReference>